<dbReference type="Proteomes" id="UP000827544">
    <property type="component" value="Segment"/>
</dbReference>
<dbReference type="EMBL" id="OK499992">
    <property type="protein sequence ID" value="UGO50903.1"/>
    <property type="molecule type" value="Genomic_DNA"/>
</dbReference>
<organism evidence="1 2">
    <name type="scientific">Bacillus phage vB_BanS_Nate</name>
    <dbReference type="NCBI Taxonomy" id="2894788"/>
    <lineage>
        <taxon>Viruses</taxon>
        <taxon>Duplodnaviria</taxon>
        <taxon>Heunggongvirae</taxon>
        <taxon>Uroviricota</taxon>
        <taxon>Caudoviricetes</taxon>
        <taxon>Joanripponvirinae</taxon>
        <taxon>Natevirus</taxon>
        <taxon>Natevirus nate</taxon>
    </lineage>
</organism>
<gene>
    <name evidence="1" type="ORF">NATE_50</name>
</gene>
<name>A0AAE8YUA8_9CAUD</name>
<proteinExistence type="predicted"/>
<evidence type="ECO:0000313" key="2">
    <source>
        <dbReference type="Proteomes" id="UP000827544"/>
    </source>
</evidence>
<evidence type="ECO:0000313" key="1">
    <source>
        <dbReference type="EMBL" id="UGO50903.1"/>
    </source>
</evidence>
<reference evidence="1" key="1">
    <citation type="submission" date="2021-10" db="EMBL/GenBank/DDBJ databases">
        <authorList>
            <person name="Lavering E.D."/>
            <person name="James R."/>
            <person name="Fairholm J.D."/>
            <person name="Ogilvie B.H."/>
            <person name="Thurgood T.L."/>
            <person name="Robison R.A."/>
            <person name="Grose J.H."/>
        </authorList>
    </citation>
    <scope>NUCLEOTIDE SEQUENCE</scope>
</reference>
<keyword evidence="2" id="KW-1185">Reference proteome</keyword>
<sequence>MRQYGKFVYLMSTIKGDFVAEIVSGVKLAEGDELNYKGNKLFVTGIDVVGGDSTNILKVVKIGSAIIIE</sequence>
<protein>
    <submittedName>
        <fullName evidence="1">Uncharacterized protein</fullName>
    </submittedName>
</protein>
<accession>A0AAE8YUA8</accession>